<dbReference type="InterPro" id="IPR016181">
    <property type="entry name" value="Acyl_CoA_acyltransferase"/>
</dbReference>
<evidence type="ECO:0000256" key="1">
    <source>
        <dbReference type="ARBA" id="ARBA00022679"/>
    </source>
</evidence>
<evidence type="ECO:0000256" key="2">
    <source>
        <dbReference type="ARBA" id="ARBA00023315"/>
    </source>
</evidence>
<dbReference type="PANTHER" id="PTHR43877:SF2">
    <property type="entry name" value="AMINOALKYLPHOSPHONATE N-ACETYLTRANSFERASE-RELATED"/>
    <property type="match status" value="1"/>
</dbReference>
<evidence type="ECO:0000259" key="3">
    <source>
        <dbReference type="PROSITE" id="PS51186"/>
    </source>
</evidence>
<accession>A0ABQ3J6D5</accession>
<evidence type="ECO:0000313" key="4">
    <source>
        <dbReference type="EMBL" id="GHF04891.1"/>
    </source>
</evidence>
<proteinExistence type="predicted"/>
<name>A0ABQ3J6D5_9RHOB</name>
<dbReference type="Proteomes" id="UP000609802">
    <property type="component" value="Unassembled WGS sequence"/>
</dbReference>
<protein>
    <submittedName>
        <fullName evidence="4">Acetyltransferase</fullName>
    </submittedName>
</protein>
<organism evidence="4 5">
    <name type="scientific">Aliiroseovarius zhejiangensis</name>
    <dbReference type="NCBI Taxonomy" id="1632025"/>
    <lineage>
        <taxon>Bacteria</taxon>
        <taxon>Pseudomonadati</taxon>
        <taxon>Pseudomonadota</taxon>
        <taxon>Alphaproteobacteria</taxon>
        <taxon>Rhodobacterales</taxon>
        <taxon>Paracoccaceae</taxon>
        <taxon>Aliiroseovarius</taxon>
    </lineage>
</organism>
<feature type="domain" description="N-acetyltransferase" evidence="3">
    <location>
        <begin position="1"/>
        <end position="155"/>
    </location>
</feature>
<dbReference type="Pfam" id="PF00583">
    <property type="entry name" value="Acetyltransf_1"/>
    <property type="match status" value="1"/>
</dbReference>
<dbReference type="PANTHER" id="PTHR43877">
    <property type="entry name" value="AMINOALKYLPHOSPHONATE N-ACETYLTRANSFERASE-RELATED-RELATED"/>
    <property type="match status" value="1"/>
</dbReference>
<dbReference type="Gene3D" id="3.40.630.30">
    <property type="match status" value="1"/>
</dbReference>
<dbReference type="InterPro" id="IPR000182">
    <property type="entry name" value="GNAT_dom"/>
</dbReference>
<keyword evidence="2" id="KW-0012">Acyltransferase</keyword>
<dbReference type="SUPFAM" id="SSF55729">
    <property type="entry name" value="Acyl-CoA N-acyltransferases (Nat)"/>
    <property type="match status" value="1"/>
</dbReference>
<sequence length="155" mass="17152">MTPRRITPDDDMAPILALLHRAFAGMEGRIDPPSSLHLLTVEGIAEQARTGEVWVIDDVACVFLTPQPEARPPALCIAKLAVDPSAQGHGMARRLIDLAQTRARELGLSRLVLQTRVELVENHAIFRALGFVKTAETAHEGFDRPTSYRFEKHLP</sequence>
<keyword evidence="5" id="KW-1185">Reference proteome</keyword>
<dbReference type="CDD" id="cd04301">
    <property type="entry name" value="NAT_SF"/>
    <property type="match status" value="1"/>
</dbReference>
<dbReference type="InterPro" id="IPR050832">
    <property type="entry name" value="Bact_Acetyltransf"/>
</dbReference>
<comment type="caution">
    <text evidence="4">The sequence shown here is derived from an EMBL/GenBank/DDBJ whole genome shotgun (WGS) entry which is preliminary data.</text>
</comment>
<dbReference type="PROSITE" id="PS51186">
    <property type="entry name" value="GNAT"/>
    <property type="match status" value="1"/>
</dbReference>
<dbReference type="EMBL" id="BNCH01000007">
    <property type="protein sequence ID" value="GHF04891.1"/>
    <property type="molecule type" value="Genomic_DNA"/>
</dbReference>
<gene>
    <name evidence="4" type="ORF">GCM10016455_27720</name>
</gene>
<reference evidence="5" key="1">
    <citation type="journal article" date="2019" name="Int. J. Syst. Evol. Microbiol.">
        <title>The Global Catalogue of Microorganisms (GCM) 10K type strain sequencing project: providing services to taxonomists for standard genome sequencing and annotation.</title>
        <authorList>
            <consortium name="The Broad Institute Genomics Platform"/>
            <consortium name="The Broad Institute Genome Sequencing Center for Infectious Disease"/>
            <person name="Wu L."/>
            <person name="Ma J."/>
        </authorList>
    </citation>
    <scope>NUCLEOTIDE SEQUENCE [LARGE SCALE GENOMIC DNA]</scope>
    <source>
        <strain evidence="5">KCTC 42443</strain>
    </source>
</reference>
<evidence type="ECO:0000313" key="5">
    <source>
        <dbReference type="Proteomes" id="UP000609802"/>
    </source>
</evidence>
<dbReference type="RefSeq" id="WP_191287147.1">
    <property type="nucleotide sequence ID" value="NZ_BNCH01000007.1"/>
</dbReference>
<keyword evidence="1" id="KW-0808">Transferase</keyword>